<comment type="caution">
    <text evidence="2">The sequence shown here is derived from an EMBL/GenBank/DDBJ whole genome shotgun (WGS) entry which is preliminary data.</text>
</comment>
<evidence type="ECO:0000256" key="1">
    <source>
        <dbReference type="SAM" id="MobiDB-lite"/>
    </source>
</evidence>
<keyword evidence="3" id="KW-1185">Reference proteome</keyword>
<feature type="region of interest" description="Disordered" evidence="1">
    <location>
        <begin position="74"/>
        <end position="98"/>
    </location>
</feature>
<protein>
    <submittedName>
        <fullName evidence="2">Uncharacterized protein</fullName>
    </submittedName>
</protein>
<dbReference type="PANTHER" id="PTHR34666">
    <property type="entry name" value="EXPRESSED PROTEIN"/>
    <property type="match status" value="1"/>
</dbReference>
<dbReference type="EMBL" id="CAMAPE010000005">
    <property type="protein sequence ID" value="CAH9070239.1"/>
    <property type="molecule type" value="Genomic_DNA"/>
</dbReference>
<reference evidence="2" key="1">
    <citation type="submission" date="2022-07" db="EMBL/GenBank/DDBJ databases">
        <authorList>
            <person name="Macas J."/>
            <person name="Novak P."/>
            <person name="Neumann P."/>
        </authorList>
    </citation>
    <scope>NUCLEOTIDE SEQUENCE</scope>
</reference>
<evidence type="ECO:0000313" key="3">
    <source>
        <dbReference type="Proteomes" id="UP001152484"/>
    </source>
</evidence>
<accession>A0A9P1E0U6</accession>
<dbReference type="Proteomes" id="UP001152484">
    <property type="component" value="Unassembled WGS sequence"/>
</dbReference>
<dbReference type="OrthoDB" id="1303253at2759"/>
<gene>
    <name evidence="2" type="ORF">CEURO_LOCUS3581</name>
</gene>
<sequence length="150" mass="16181">MVTEGFCLPTAVNGVSANLNLMTTPSSLDMWMIPSQSEMNSGCRKSSPGSEVLSGADEVMDMLWEDFNDELHGSSGSAGFHTDDVSEPRWSPDFSPPPVNEKLAAAAMRKRRNGAGGGGMLSPFVMLKLLKKILMFKKSASVFKRHASLP</sequence>
<organism evidence="2 3">
    <name type="scientific">Cuscuta europaea</name>
    <name type="common">European dodder</name>
    <dbReference type="NCBI Taxonomy" id="41803"/>
    <lineage>
        <taxon>Eukaryota</taxon>
        <taxon>Viridiplantae</taxon>
        <taxon>Streptophyta</taxon>
        <taxon>Embryophyta</taxon>
        <taxon>Tracheophyta</taxon>
        <taxon>Spermatophyta</taxon>
        <taxon>Magnoliopsida</taxon>
        <taxon>eudicotyledons</taxon>
        <taxon>Gunneridae</taxon>
        <taxon>Pentapetalae</taxon>
        <taxon>asterids</taxon>
        <taxon>lamiids</taxon>
        <taxon>Solanales</taxon>
        <taxon>Convolvulaceae</taxon>
        <taxon>Cuscuteae</taxon>
        <taxon>Cuscuta</taxon>
        <taxon>Cuscuta subgen. Cuscuta</taxon>
    </lineage>
</organism>
<dbReference type="PANTHER" id="PTHR34666:SF1">
    <property type="entry name" value="OS02G0554800 PROTEIN"/>
    <property type="match status" value="1"/>
</dbReference>
<proteinExistence type="predicted"/>
<evidence type="ECO:0000313" key="2">
    <source>
        <dbReference type="EMBL" id="CAH9070239.1"/>
    </source>
</evidence>
<dbReference type="AlphaFoldDB" id="A0A9P1E0U6"/>
<name>A0A9P1E0U6_CUSEU</name>